<proteinExistence type="predicted"/>
<dbReference type="RefSeq" id="WP_406825680.1">
    <property type="nucleotide sequence ID" value="NZ_CP157485.1"/>
</dbReference>
<evidence type="ECO:0000259" key="1">
    <source>
        <dbReference type="Pfam" id="PF05050"/>
    </source>
</evidence>
<sequence>MIIEASTEAINKVTEIANELFGYSNIQTILEFGSRYGEDTIEFAKIYPSAQIYAFECNPNTLDKCRKNIEDYSNIILTEKAISDSDGKVSFFKIDKNKTITTWEDGNQGASSMLKSSGQYPIEQYVQEEIKVDSITLNTFIKEKNIAQVDILWMDIQGAELMALHGLERNISIVKLIHLEVEFMEIYKNQPLFKKINSFLKSKNFTLVGFTNYGEYSGDAIFLNKEFATKVKVRQLFERFSLLRRKSKIKTFLARIFNRLKKLF</sequence>
<evidence type="ECO:0000313" key="2">
    <source>
        <dbReference type="EMBL" id="XBO48294.1"/>
    </source>
</evidence>
<keyword evidence="2" id="KW-0808">Transferase</keyword>
<feature type="domain" description="Methyltransferase FkbM" evidence="1">
    <location>
        <begin position="37"/>
        <end position="205"/>
    </location>
</feature>
<protein>
    <submittedName>
        <fullName evidence="2">FkbM family methyltransferase</fullName>
    </submittedName>
</protein>
<dbReference type="Pfam" id="PF05050">
    <property type="entry name" value="Methyltransf_21"/>
    <property type="match status" value="1"/>
</dbReference>
<gene>
    <name evidence="2" type="ORF">ABEG20_01605</name>
</gene>
<dbReference type="GO" id="GO:0008171">
    <property type="term" value="F:O-methyltransferase activity"/>
    <property type="evidence" value="ECO:0007669"/>
    <property type="project" value="TreeGrafter"/>
</dbReference>
<reference evidence="2" key="1">
    <citation type="submission" date="2024-05" db="EMBL/GenBank/DDBJ databases">
        <authorList>
            <person name="Kim S."/>
            <person name="Heo J."/>
            <person name="Choi H."/>
            <person name="Choi Y."/>
            <person name="Kwon S.-W."/>
            <person name="Kim Y."/>
        </authorList>
    </citation>
    <scope>NUCLEOTIDE SEQUENCE</scope>
    <source>
        <strain evidence="2">KACC 23697</strain>
    </source>
</reference>
<dbReference type="PANTHER" id="PTHR36973:SF4">
    <property type="entry name" value="NODULATION PROTEIN"/>
    <property type="match status" value="1"/>
</dbReference>
<name>A0AAU7K8D4_9SPHI</name>
<dbReference type="InterPro" id="IPR029063">
    <property type="entry name" value="SAM-dependent_MTases_sf"/>
</dbReference>
<dbReference type="GO" id="GO:0032259">
    <property type="term" value="P:methylation"/>
    <property type="evidence" value="ECO:0007669"/>
    <property type="project" value="UniProtKB-KW"/>
</dbReference>
<dbReference type="InterPro" id="IPR006342">
    <property type="entry name" value="FkbM_mtfrase"/>
</dbReference>
<organism evidence="2">
    <name type="scientific">Pedobacter sp. KACC 23697</name>
    <dbReference type="NCBI Taxonomy" id="3149230"/>
    <lineage>
        <taxon>Bacteria</taxon>
        <taxon>Pseudomonadati</taxon>
        <taxon>Bacteroidota</taxon>
        <taxon>Sphingobacteriia</taxon>
        <taxon>Sphingobacteriales</taxon>
        <taxon>Sphingobacteriaceae</taxon>
        <taxon>Pedobacter</taxon>
    </lineage>
</organism>
<dbReference type="PANTHER" id="PTHR36973">
    <property type="entry name" value="SLL1456 PROTEIN-RELATED"/>
    <property type="match status" value="1"/>
</dbReference>
<keyword evidence="2" id="KW-0489">Methyltransferase</keyword>
<dbReference type="Gene3D" id="3.40.50.150">
    <property type="entry name" value="Vaccinia Virus protein VP39"/>
    <property type="match status" value="1"/>
</dbReference>
<dbReference type="NCBIfam" id="TIGR01444">
    <property type="entry name" value="fkbM_fam"/>
    <property type="match status" value="1"/>
</dbReference>
<dbReference type="SUPFAM" id="SSF53335">
    <property type="entry name" value="S-adenosyl-L-methionine-dependent methyltransferases"/>
    <property type="match status" value="1"/>
</dbReference>
<dbReference type="EMBL" id="CP157485">
    <property type="protein sequence ID" value="XBO48294.1"/>
    <property type="molecule type" value="Genomic_DNA"/>
</dbReference>
<accession>A0AAU7K8D4</accession>
<dbReference type="InterPro" id="IPR053188">
    <property type="entry name" value="FkbM_Methyltransferase"/>
</dbReference>
<dbReference type="AlphaFoldDB" id="A0AAU7K8D4"/>